<dbReference type="EMBL" id="OMOF01000156">
    <property type="protein sequence ID" value="SPF41059.1"/>
    <property type="molecule type" value="Genomic_DNA"/>
</dbReference>
<sequence length="45" mass="5275">MERINARTKMKHPKIIMLTVFGQESIINSETDRGKYCRGFDTKDD</sequence>
<proteinExistence type="predicted"/>
<dbReference type="AlphaFoldDB" id="A0A2U3KN22"/>
<accession>A0A2U3KN22</accession>
<name>A0A2U3KN22_9FIRM</name>
<reference evidence="2" key="1">
    <citation type="submission" date="2018-02" db="EMBL/GenBank/DDBJ databases">
        <authorList>
            <person name="Hausmann B."/>
        </authorList>
    </citation>
    <scope>NUCLEOTIDE SEQUENCE [LARGE SCALE GENOMIC DNA]</scope>
    <source>
        <strain evidence="2">Peat soil MAG SbF1</strain>
    </source>
</reference>
<protein>
    <submittedName>
        <fullName evidence="1">Fragment of stage 0 sporulation protein A</fullName>
    </submittedName>
</protein>
<evidence type="ECO:0000313" key="2">
    <source>
        <dbReference type="Proteomes" id="UP000238916"/>
    </source>
</evidence>
<evidence type="ECO:0000313" key="1">
    <source>
        <dbReference type="EMBL" id="SPF41059.1"/>
    </source>
</evidence>
<organism evidence="1 2">
    <name type="scientific">Candidatus Desulfosporosinus infrequens</name>
    <dbReference type="NCBI Taxonomy" id="2043169"/>
    <lineage>
        <taxon>Bacteria</taxon>
        <taxon>Bacillati</taxon>
        <taxon>Bacillota</taxon>
        <taxon>Clostridia</taxon>
        <taxon>Eubacteriales</taxon>
        <taxon>Desulfitobacteriaceae</taxon>
        <taxon>Desulfosporosinus</taxon>
    </lineage>
</organism>
<gene>
    <name evidence="1" type="primary">spo0A_10x</name>
    <name evidence="1" type="ORF">SBF1_2390005</name>
</gene>
<dbReference type="Proteomes" id="UP000238916">
    <property type="component" value="Unassembled WGS sequence"/>
</dbReference>